<evidence type="ECO:0000313" key="2">
    <source>
        <dbReference type="EMBL" id="QXX18159.1"/>
    </source>
</evidence>
<accession>A0A8E6ILM7</accession>
<dbReference type="EMBL" id="CP079836">
    <property type="protein sequence ID" value="QXX18159.1"/>
    <property type="molecule type" value="Genomic_DNA"/>
</dbReference>
<reference evidence="1" key="2">
    <citation type="submission" date="2021-05" db="EMBL/GenBank/DDBJ databases">
        <title>Whole genome PacBio Sequel sequence of Salmonella enterica subsp. enterica.</title>
        <authorList>
            <person name="Hoffmann M."/>
            <person name="Balkey M."/>
            <person name="Luo Y."/>
        </authorList>
    </citation>
    <scope>NUCLEOTIDE SEQUENCE</scope>
    <source>
        <strain evidence="1">CFSAN001015</strain>
    </source>
</reference>
<dbReference type="AlphaFoldDB" id="A0A8E6ILM7"/>
<dbReference type="RefSeq" id="WP_175441067.1">
    <property type="nucleotide sequence ID" value="NZ_CP079838.1"/>
</dbReference>
<dbReference type="EMBL" id="CP079838">
    <property type="protein sequence ID" value="QXX22677.1"/>
    <property type="molecule type" value="Genomic_DNA"/>
</dbReference>
<name>A0A8E6ILM7_SALER</name>
<gene>
    <name evidence="1" type="ORF">AIT66_09065</name>
    <name evidence="3" type="ORF">JMJ83_09835</name>
    <name evidence="2" type="ORF">JMJ86_09995</name>
</gene>
<dbReference type="EMBL" id="CP074596">
    <property type="protein sequence ID" value="QVP51997.1"/>
    <property type="molecule type" value="Genomic_DNA"/>
</dbReference>
<evidence type="ECO:0000313" key="3">
    <source>
        <dbReference type="EMBL" id="QXX22677.1"/>
    </source>
</evidence>
<proteinExistence type="predicted"/>
<reference evidence="1" key="1">
    <citation type="submission" date="2018-07" db="EMBL/GenBank/DDBJ databases">
        <authorList>
            <consortium name="GenomeTrakr network: Whole genome sequencing for foodborne pathogen traceback"/>
        </authorList>
    </citation>
    <scope>NUCLEOTIDE SEQUENCE</scope>
    <source>
        <strain evidence="1">CFSAN001015</strain>
    </source>
</reference>
<organism evidence="1">
    <name type="scientific">Salmonella enterica subsp. salamae</name>
    <dbReference type="NCBI Taxonomy" id="59202"/>
    <lineage>
        <taxon>Bacteria</taxon>
        <taxon>Pseudomonadati</taxon>
        <taxon>Pseudomonadota</taxon>
        <taxon>Gammaproteobacteria</taxon>
        <taxon>Enterobacterales</taxon>
        <taxon>Enterobacteriaceae</taxon>
        <taxon>Salmonella</taxon>
    </lineage>
</organism>
<reference evidence="2" key="3">
    <citation type="submission" date="2021-07" db="EMBL/GenBank/DDBJ databases">
        <title>Whole-Genome Sequences of non-enterica strains of Salmonella enterica isolated from poultry houses.</title>
        <authorList>
            <person name="Lamas A."/>
            <person name="Regal P."/>
            <person name="Miranda J.M."/>
            <person name="Vazquez B."/>
            <person name="Cepeda A."/>
            <person name="Franco C.M."/>
        </authorList>
    </citation>
    <scope>NUCLEOTIDE SEQUENCE</scope>
    <source>
        <strain evidence="2">LHICA_SA1</strain>
        <strain evidence="3">LHICA_SA3</strain>
    </source>
</reference>
<sequence length="55" mass="6406">MNEQELLTVIRITGRYEVVTNKDGTFVVTPLPPESLLITRESHHQCQDYFSKKSR</sequence>
<evidence type="ECO:0000313" key="1">
    <source>
        <dbReference type="EMBL" id="QVP51997.1"/>
    </source>
</evidence>
<protein>
    <submittedName>
        <fullName evidence="1">Uncharacterized protein</fullName>
    </submittedName>
</protein>